<protein>
    <submittedName>
        <fullName evidence="1">Uncharacterized protein</fullName>
    </submittedName>
</protein>
<accession>A0AAD4GHN5</accession>
<comment type="caution">
    <text evidence="1">The sequence shown here is derived from an EMBL/GenBank/DDBJ whole genome shotgun (WGS) entry which is preliminary data.</text>
</comment>
<evidence type="ECO:0000313" key="1">
    <source>
        <dbReference type="EMBL" id="KAF8444479.1"/>
    </source>
</evidence>
<reference evidence="1" key="2">
    <citation type="journal article" date="2020" name="Nat. Commun.">
        <title>Large-scale genome sequencing of mycorrhizal fungi provides insights into the early evolution of symbiotic traits.</title>
        <authorList>
            <person name="Miyauchi S."/>
            <person name="Kiss E."/>
            <person name="Kuo A."/>
            <person name="Drula E."/>
            <person name="Kohler A."/>
            <person name="Sanchez-Garcia M."/>
            <person name="Morin E."/>
            <person name="Andreopoulos B."/>
            <person name="Barry K.W."/>
            <person name="Bonito G."/>
            <person name="Buee M."/>
            <person name="Carver A."/>
            <person name="Chen C."/>
            <person name="Cichocki N."/>
            <person name="Clum A."/>
            <person name="Culley D."/>
            <person name="Crous P.W."/>
            <person name="Fauchery L."/>
            <person name="Girlanda M."/>
            <person name="Hayes R.D."/>
            <person name="Keri Z."/>
            <person name="LaButti K."/>
            <person name="Lipzen A."/>
            <person name="Lombard V."/>
            <person name="Magnuson J."/>
            <person name="Maillard F."/>
            <person name="Murat C."/>
            <person name="Nolan M."/>
            <person name="Ohm R.A."/>
            <person name="Pangilinan J."/>
            <person name="Pereira M.F."/>
            <person name="Perotto S."/>
            <person name="Peter M."/>
            <person name="Pfister S."/>
            <person name="Riley R."/>
            <person name="Sitrit Y."/>
            <person name="Stielow J.B."/>
            <person name="Szollosi G."/>
            <person name="Zifcakova L."/>
            <person name="Stursova M."/>
            <person name="Spatafora J.W."/>
            <person name="Tedersoo L."/>
            <person name="Vaario L.M."/>
            <person name="Yamada A."/>
            <person name="Yan M."/>
            <person name="Wang P."/>
            <person name="Xu J."/>
            <person name="Bruns T."/>
            <person name="Baldrian P."/>
            <person name="Vilgalys R."/>
            <person name="Dunand C."/>
            <person name="Henrissat B."/>
            <person name="Grigoriev I.V."/>
            <person name="Hibbett D."/>
            <person name="Nagy L.G."/>
            <person name="Martin F.M."/>
        </authorList>
    </citation>
    <scope>NUCLEOTIDE SEQUENCE</scope>
    <source>
        <strain evidence="1">BED1</strain>
    </source>
</reference>
<proteinExistence type="predicted"/>
<reference evidence="1" key="1">
    <citation type="submission" date="2019-10" db="EMBL/GenBank/DDBJ databases">
        <authorList>
            <consortium name="DOE Joint Genome Institute"/>
            <person name="Kuo A."/>
            <person name="Miyauchi S."/>
            <person name="Kiss E."/>
            <person name="Drula E."/>
            <person name="Kohler A."/>
            <person name="Sanchez-Garcia M."/>
            <person name="Andreopoulos B."/>
            <person name="Barry K.W."/>
            <person name="Bonito G."/>
            <person name="Buee M."/>
            <person name="Carver A."/>
            <person name="Chen C."/>
            <person name="Cichocki N."/>
            <person name="Clum A."/>
            <person name="Culley D."/>
            <person name="Crous P.W."/>
            <person name="Fauchery L."/>
            <person name="Girlanda M."/>
            <person name="Hayes R."/>
            <person name="Keri Z."/>
            <person name="LaButti K."/>
            <person name="Lipzen A."/>
            <person name="Lombard V."/>
            <person name="Magnuson J."/>
            <person name="Maillard F."/>
            <person name="Morin E."/>
            <person name="Murat C."/>
            <person name="Nolan M."/>
            <person name="Ohm R."/>
            <person name="Pangilinan J."/>
            <person name="Pereira M."/>
            <person name="Perotto S."/>
            <person name="Peter M."/>
            <person name="Riley R."/>
            <person name="Sitrit Y."/>
            <person name="Stielow B."/>
            <person name="Szollosi G."/>
            <person name="Zifcakova L."/>
            <person name="Stursova M."/>
            <person name="Spatafora J.W."/>
            <person name="Tedersoo L."/>
            <person name="Vaario L.-M."/>
            <person name="Yamada A."/>
            <person name="Yan M."/>
            <person name="Wang P."/>
            <person name="Xu J."/>
            <person name="Bruns T."/>
            <person name="Baldrian P."/>
            <person name="Vilgalys R."/>
            <person name="Henrissat B."/>
            <person name="Grigoriev I.V."/>
            <person name="Hibbett D."/>
            <person name="Nagy L.G."/>
            <person name="Martin F.M."/>
        </authorList>
    </citation>
    <scope>NUCLEOTIDE SEQUENCE</scope>
    <source>
        <strain evidence="1">BED1</strain>
    </source>
</reference>
<dbReference type="AlphaFoldDB" id="A0AAD4GHN5"/>
<name>A0AAD4GHN5_BOLED</name>
<dbReference type="EMBL" id="WHUW01000006">
    <property type="protein sequence ID" value="KAF8444479.1"/>
    <property type="molecule type" value="Genomic_DNA"/>
</dbReference>
<sequence>MDLATSWSTPLSLSTRSEKLVNTQFHLFSARSSLSDRVVKPRVLCANNVVLAKSSTYFLDFSVALTKD</sequence>
<evidence type="ECO:0000313" key="2">
    <source>
        <dbReference type="Proteomes" id="UP001194468"/>
    </source>
</evidence>
<gene>
    <name evidence="1" type="ORF">L210DRAFT_978448</name>
</gene>
<dbReference type="Proteomes" id="UP001194468">
    <property type="component" value="Unassembled WGS sequence"/>
</dbReference>
<keyword evidence="2" id="KW-1185">Reference proteome</keyword>
<organism evidence="1 2">
    <name type="scientific">Boletus edulis BED1</name>
    <dbReference type="NCBI Taxonomy" id="1328754"/>
    <lineage>
        <taxon>Eukaryota</taxon>
        <taxon>Fungi</taxon>
        <taxon>Dikarya</taxon>
        <taxon>Basidiomycota</taxon>
        <taxon>Agaricomycotina</taxon>
        <taxon>Agaricomycetes</taxon>
        <taxon>Agaricomycetidae</taxon>
        <taxon>Boletales</taxon>
        <taxon>Boletineae</taxon>
        <taxon>Boletaceae</taxon>
        <taxon>Boletoideae</taxon>
        <taxon>Boletus</taxon>
    </lineage>
</organism>